<dbReference type="SUPFAM" id="SSF101960">
    <property type="entry name" value="Stabilizer of iron transporter SufD"/>
    <property type="match status" value="1"/>
</dbReference>
<protein>
    <submittedName>
        <fullName evidence="4">Fe-S cluster assembly protein SufB</fullName>
    </submittedName>
</protein>
<evidence type="ECO:0000256" key="1">
    <source>
        <dbReference type="ARBA" id="ARBA00043967"/>
    </source>
</evidence>
<dbReference type="Pfam" id="PF01458">
    <property type="entry name" value="SUFBD_core"/>
    <property type="match status" value="1"/>
</dbReference>
<evidence type="ECO:0000313" key="4">
    <source>
        <dbReference type="EMBL" id="GIH77051.1"/>
    </source>
</evidence>
<keyword evidence="5" id="KW-1185">Reference proteome</keyword>
<dbReference type="InterPro" id="IPR045595">
    <property type="entry name" value="SufBD_N"/>
</dbReference>
<dbReference type="PANTHER" id="PTHR30508">
    <property type="entry name" value="FES CLUSTER ASSEMBLY PROTEIN SUF"/>
    <property type="match status" value="1"/>
</dbReference>
<dbReference type="NCBIfam" id="TIGR01980">
    <property type="entry name" value="sufB"/>
    <property type="match status" value="1"/>
</dbReference>
<accession>A0A8J3RII6</accession>
<evidence type="ECO:0000259" key="3">
    <source>
        <dbReference type="Pfam" id="PF19295"/>
    </source>
</evidence>
<reference evidence="4 5" key="1">
    <citation type="submission" date="2021-01" db="EMBL/GenBank/DDBJ databases">
        <title>Whole genome shotgun sequence of Planobispora longispora NBRC 13918.</title>
        <authorList>
            <person name="Komaki H."/>
            <person name="Tamura T."/>
        </authorList>
    </citation>
    <scope>NUCLEOTIDE SEQUENCE [LARGE SCALE GENOMIC DNA]</scope>
    <source>
        <strain evidence="4 5">NBRC 13918</strain>
    </source>
</reference>
<feature type="domain" description="SUF system FeS cluster assembly SufBD N-terminal" evidence="3">
    <location>
        <begin position="142"/>
        <end position="204"/>
    </location>
</feature>
<feature type="domain" description="SUF system FeS cluster assembly SufBD core" evidence="2">
    <location>
        <begin position="207"/>
        <end position="441"/>
    </location>
</feature>
<name>A0A8J3RII6_9ACTN</name>
<dbReference type="InterPro" id="IPR055346">
    <property type="entry name" value="Fe-S_cluster_assembly_SufBD"/>
</dbReference>
<organism evidence="4 5">
    <name type="scientific">Planobispora longispora</name>
    <dbReference type="NCBI Taxonomy" id="28887"/>
    <lineage>
        <taxon>Bacteria</taxon>
        <taxon>Bacillati</taxon>
        <taxon>Actinomycetota</taxon>
        <taxon>Actinomycetes</taxon>
        <taxon>Streptosporangiales</taxon>
        <taxon>Streptosporangiaceae</taxon>
        <taxon>Planobispora</taxon>
    </lineage>
</organism>
<comment type="caution">
    <text evidence="4">The sequence shown here is derived from an EMBL/GenBank/DDBJ whole genome shotgun (WGS) entry which is preliminary data.</text>
</comment>
<dbReference type="Proteomes" id="UP000616724">
    <property type="component" value="Unassembled WGS sequence"/>
</dbReference>
<dbReference type="PANTHER" id="PTHR30508:SF1">
    <property type="entry name" value="UPF0051 PROTEIN ABCI8, CHLOROPLASTIC-RELATED"/>
    <property type="match status" value="1"/>
</dbReference>
<dbReference type="EMBL" id="BOOH01000023">
    <property type="protein sequence ID" value="GIH77051.1"/>
    <property type="molecule type" value="Genomic_DNA"/>
</dbReference>
<dbReference type="AlphaFoldDB" id="A0A8J3RII6"/>
<comment type="similarity">
    <text evidence="1">Belongs to the iron-sulfur cluster assembly SufBD family.</text>
</comment>
<dbReference type="RefSeq" id="WP_203891602.1">
    <property type="nucleotide sequence ID" value="NZ_BOOH01000023.1"/>
</dbReference>
<sequence>MTVTDRPELEGLGNYKFGWADSDAAGAAAKRGLSEEVVRNISALKNEPEWMLDLRLKGLRLFGKKPMPTWGSDLTGIDFDNIKYFVRSTEKQAASWDELPEDIKNTYDKLGIPEAEKQRLIAGVAAQYESEVVYHKIREDLEEKGVIFVDTDTGLREHEELFKEYFGSVIPVGDNKFAALNTATWSGGSFIYVPPNVNVEIPLQAYFRINTENMGQFERTLIIVDENSYVHYVEGCTAPIYSSDSLHSAVVEIIVKKGARCRYTTIQNWSNNVYNLVTKRAVAYEGATMEWIDGNIGSKVTMKYPAVYLMGEHAKGETLSVAFAGEGQHQDAGAKMVHLAPNTSSTVISKSVARGGGRTSYRGLVQIEEGAHGSASTVKCDALLVDQISRSDTYPYVDVREDDVSMGHEATVSKVSEDQLFYLMSRGLDEDEAMAMIVRGFVEPIARELPMEYALELNRLIELQMEGAVG</sequence>
<gene>
    <name evidence="4" type="ORF">Plo01_34800</name>
</gene>
<evidence type="ECO:0000313" key="5">
    <source>
        <dbReference type="Proteomes" id="UP000616724"/>
    </source>
</evidence>
<proteinExistence type="inferred from homology"/>
<dbReference type="InterPro" id="IPR000825">
    <property type="entry name" value="SUF_FeS_clus_asmbl_SufBD_core"/>
</dbReference>
<dbReference type="InterPro" id="IPR010231">
    <property type="entry name" value="SUF_FeS_clus_asmbl_SufB"/>
</dbReference>
<dbReference type="InterPro" id="IPR037284">
    <property type="entry name" value="SUF_FeS_clus_asmbl_SufBD_sf"/>
</dbReference>
<dbReference type="GO" id="GO:0016226">
    <property type="term" value="P:iron-sulfur cluster assembly"/>
    <property type="evidence" value="ECO:0007669"/>
    <property type="project" value="InterPro"/>
</dbReference>
<evidence type="ECO:0000259" key="2">
    <source>
        <dbReference type="Pfam" id="PF01458"/>
    </source>
</evidence>
<dbReference type="Pfam" id="PF19295">
    <property type="entry name" value="SufBD_N"/>
    <property type="match status" value="1"/>
</dbReference>